<feature type="transmembrane region" description="Helical" evidence="6">
    <location>
        <begin position="114"/>
        <end position="136"/>
    </location>
</feature>
<keyword evidence="9" id="KW-1185">Reference proteome</keyword>
<dbReference type="InterPro" id="IPR019264">
    <property type="entry name" value="DUF2179"/>
</dbReference>
<comment type="caution">
    <text evidence="8">The sequence shown here is derived from an EMBL/GenBank/DDBJ whole genome shotgun (WGS) entry which is preliminary data.</text>
</comment>
<gene>
    <name evidence="8" type="ORF">LY28_00767</name>
</gene>
<dbReference type="OrthoDB" id="9779786at2"/>
<feature type="transmembrane region" description="Helical" evidence="6">
    <location>
        <begin position="142"/>
        <end position="161"/>
    </location>
</feature>
<dbReference type="SUPFAM" id="SSF103473">
    <property type="entry name" value="MFS general substrate transporter"/>
    <property type="match status" value="1"/>
</dbReference>
<feature type="transmembrane region" description="Helical" evidence="6">
    <location>
        <begin position="44"/>
        <end position="62"/>
    </location>
</feature>
<evidence type="ECO:0000256" key="2">
    <source>
        <dbReference type="ARBA" id="ARBA00022475"/>
    </source>
</evidence>
<name>A0A318XQI9_9FIRM</name>
<dbReference type="Pfam" id="PF02588">
    <property type="entry name" value="YitT_membrane"/>
    <property type="match status" value="1"/>
</dbReference>
<keyword evidence="2" id="KW-1003">Cell membrane</keyword>
<accession>A0A318XQI9</accession>
<reference evidence="8 9" key="1">
    <citation type="submission" date="2018-06" db="EMBL/GenBank/DDBJ databases">
        <title>Genomic Encyclopedia of Type Strains, Phase I: the one thousand microbial genomes (KMG-I) project.</title>
        <authorList>
            <person name="Kyrpides N."/>
        </authorList>
    </citation>
    <scope>NUCLEOTIDE SEQUENCE [LARGE SCALE GENOMIC DNA]</scope>
    <source>
        <strain evidence="8 9">DSM 19573</strain>
    </source>
</reference>
<evidence type="ECO:0000313" key="8">
    <source>
        <dbReference type="EMBL" id="PYG89548.1"/>
    </source>
</evidence>
<evidence type="ECO:0000256" key="6">
    <source>
        <dbReference type="SAM" id="Phobius"/>
    </source>
</evidence>
<dbReference type="AlphaFoldDB" id="A0A318XQI9"/>
<dbReference type="PANTHER" id="PTHR33545:SF3">
    <property type="entry name" value="UPF0750 MEMBRANE PROTEIN YQFU"/>
    <property type="match status" value="1"/>
</dbReference>
<dbReference type="CDD" id="cd16380">
    <property type="entry name" value="YitT_C"/>
    <property type="match status" value="1"/>
</dbReference>
<evidence type="ECO:0000256" key="3">
    <source>
        <dbReference type="ARBA" id="ARBA00022692"/>
    </source>
</evidence>
<proteinExistence type="predicted"/>
<dbReference type="Pfam" id="PF10035">
    <property type="entry name" value="DUF2179"/>
    <property type="match status" value="1"/>
</dbReference>
<evidence type="ECO:0000256" key="4">
    <source>
        <dbReference type="ARBA" id="ARBA00022989"/>
    </source>
</evidence>
<organism evidence="8 9">
    <name type="scientific">Ruminiclostridium sufflavum DSM 19573</name>
    <dbReference type="NCBI Taxonomy" id="1121337"/>
    <lineage>
        <taxon>Bacteria</taxon>
        <taxon>Bacillati</taxon>
        <taxon>Bacillota</taxon>
        <taxon>Clostridia</taxon>
        <taxon>Eubacteriales</taxon>
        <taxon>Oscillospiraceae</taxon>
        <taxon>Ruminiclostridium</taxon>
    </lineage>
</organism>
<dbReference type="RefSeq" id="WP_110460833.1">
    <property type="nucleotide sequence ID" value="NZ_QKMR01000003.1"/>
</dbReference>
<keyword evidence="3 6" id="KW-0812">Transmembrane</keyword>
<keyword evidence="5 6" id="KW-0472">Membrane</keyword>
<feature type="domain" description="DUF2179" evidence="7">
    <location>
        <begin position="256"/>
        <end position="310"/>
    </location>
</feature>
<dbReference type="EMBL" id="QKMR01000003">
    <property type="protein sequence ID" value="PYG89548.1"/>
    <property type="molecule type" value="Genomic_DNA"/>
</dbReference>
<dbReference type="InterPro" id="IPR015867">
    <property type="entry name" value="N-reg_PII/ATP_PRibTrfase_C"/>
</dbReference>
<dbReference type="Proteomes" id="UP000248132">
    <property type="component" value="Unassembled WGS sequence"/>
</dbReference>
<keyword evidence="4 6" id="KW-1133">Transmembrane helix</keyword>
<feature type="transmembrane region" description="Helical" evidence="6">
    <location>
        <begin position="182"/>
        <end position="203"/>
    </location>
</feature>
<evidence type="ECO:0000259" key="7">
    <source>
        <dbReference type="Pfam" id="PF10035"/>
    </source>
</evidence>
<dbReference type="GO" id="GO:0005886">
    <property type="term" value="C:plasma membrane"/>
    <property type="evidence" value="ECO:0007669"/>
    <property type="project" value="UniProtKB-SubCell"/>
</dbReference>
<dbReference type="PIRSF" id="PIRSF006483">
    <property type="entry name" value="Membrane_protein_YitT"/>
    <property type="match status" value="1"/>
</dbReference>
<sequence length="319" mass="35575">MSEELNSETNVEVRRQYYKKSEHKEVQRQYHKKSEHKKDVLKRVIIKYLFLFIGALLAAIGLEEFFVPNNIIDGGVVGISIITSYLSNLPLGIFTTLFNIPFLFMGYKNIGKSFVFSSIFSILSLSFWVTIFHPIQKFTGDVLLATVFGGVTVGVGVGLIIRYGGSLDGTEMVAIVLNRRSMFSVGQIVMFFNIFILSSAGLVFGWDKAMYSLIAYFIAFKVIDIVIEGLDEAKAAVIISDYSDDIADAITYRLGRGVTYIGGAGGYSKKKKKILYCVITRLEIAKLKAIIFDKDPSAFVTVSDVSDMMGGKHKKRQIH</sequence>
<feature type="transmembrane region" description="Helical" evidence="6">
    <location>
        <begin position="82"/>
        <end position="107"/>
    </location>
</feature>
<evidence type="ECO:0000256" key="5">
    <source>
        <dbReference type="ARBA" id="ARBA00023136"/>
    </source>
</evidence>
<dbReference type="InterPro" id="IPR036259">
    <property type="entry name" value="MFS_trans_sf"/>
</dbReference>
<dbReference type="PANTHER" id="PTHR33545">
    <property type="entry name" value="UPF0750 MEMBRANE PROTEIN YITT-RELATED"/>
    <property type="match status" value="1"/>
</dbReference>
<comment type="subcellular location">
    <subcellularLocation>
        <location evidence="1">Cell membrane</location>
        <topology evidence="1">Multi-pass membrane protein</topology>
    </subcellularLocation>
</comment>
<dbReference type="InterPro" id="IPR003740">
    <property type="entry name" value="YitT"/>
</dbReference>
<dbReference type="InterPro" id="IPR051461">
    <property type="entry name" value="UPF0750_membrane"/>
</dbReference>
<dbReference type="Gene3D" id="3.30.70.120">
    <property type="match status" value="1"/>
</dbReference>
<evidence type="ECO:0000256" key="1">
    <source>
        <dbReference type="ARBA" id="ARBA00004651"/>
    </source>
</evidence>
<evidence type="ECO:0000313" key="9">
    <source>
        <dbReference type="Proteomes" id="UP000248132"/>
    </source>
</evidence>
<protein>
    <submittedName>
        <fullName evidence="8">Uncharacterized membrane-anchored protein YitT (DUF2179 family)</fullName>
    </submittedName>
</protein>